<dbReference type="Proteomes" id="UP000886751">
    <property type="component" value="Unassembled WGS sequence"/>
</dbReference>
<organism evidence="1 2">
    <name type="scientific">Candidatus Gemmiger excrementipullorum</name>
    <dbReference type="NCBI Taxonomy" id="2838610"/>
    <lineage>
        <taxon>Bacteria</taxon>
        <taxon>Bacillati</taxon>
        <taxon>Bacillota</taxon>
        <taxon>Clostridia</taxon>
        <taxon>Eubacteriales</taxon>
        <taxon>Gemmiger</taxon>
    </lineage>
</organism>
<reference evidence="1" key="2">
    <citation type="submission" date="2021-04" db="EMBL/GenBank/DDBJ databases">
        <authorList>
            <person name="Gilroy R."/>
        </authorList>
    </citation>
    <scope>NUCLEOTIDE SEQUENCE</scope>
    <source>
        <strain evidence="1">ChiHecec2B26-7398</strain>
    </source>
</reference>
<evidence type="ECO:0000313" key="2">
    <source>
        <dbReference type="Proteomes" id="UP000886751"/>
    </source>
</evidence>
<sequence length="126" mass="13993">MKTCVITESFSCDPVKLWLYLAKPTLNGWCKEVREYEEDSDGMRAVERHTDGKEVQLQFTRREKGRCLSCTFQSGKISGNFTAILFGGGDSTTLEGTLEIQGLGLFAKPIKLLEARMTQLHSALGA</sequence>
<proteinExistence type="predicted"/>
<protein>
    <submittedName>
        <fullName evidence="1">Uncharacterized protein</fullName>
    </submittedName>
</protein>
<dbReference type="EMBL" id="DXEI01000117">
    <property type="protein sequence ID" value="HIX95345.1"/>
    <property type="molecule type" value="Genomic_DNA"/>
</dbReference>
<dbReference type="AlphaFoldDB" id="A0A9D2BUB5"/>
<accession>A0A9D2BUB5</accession>
<evidence type="ECO:0000313" key="1">
    <source>
        <dbReference type="EMBL" id="HIX95345.1"/>
    </source>
</evidence>
<reference evidence="1" key="1">
    <citation type="journal article" date="2021" name="PeerJ">
        <title>Extensive microbial diversity within the chicken gut microbiome revealed by metagenomics and culture.</title>
        <authorList>
            <person name="Gilroy R."/>
            <person name="Ravi A."/>
            <person name="Getino M."/>
            <person name="Pursley I."/>
            <person name="Horton D.L."/>
            <person name="Alikhan N.F."/>
            <person name="Baker D."/>
            <person name="Gharbi K."/>
            <person name="Hall N."/>
            <person name="Watson M."/>
            <person name="Adriaenssens E.M."/>
            <person name="Foster-Nyarko E."/>
            <person name="Jarju S."/>
            <person name="Secka A."/>
            <person name="Antonio M."/>
            <person name="Oren A."/>
            <person name="Chaudhuri R.R."/>
            <person name="La Ragione R."/>
            <person name="Hildebrand F."/>
            <person name="Pallen M.J."/>
        </authorList>
    </citation>
    <scope>NUCLEOTIDE SEQUENCE</scope>
    <source>
        <strain evidence="1">ChiHecec2B26-7398</strain>
    </source>
</reference>
<gene>
    <name evidence="1" type="ORF">H9846_07795</name>
</gene>
<comment type="caution">
    <text evidence="1">The sequence shown here is derived from an EMBL/GenBank/DDBJ whole genome shotgun (WGS) entry which is preliminary data.</text>
</comment>
<name>A0A9D2BUB5_9FIRM</name>